<proteinExistence type="predicted"/>
<dbReference type="Pfam" id="PF13567">
    <property type="entry name" value="DUF4131"/>
    <property type="match status" value="1"/>
</dbReference>
<dbReference type="InterPro" id="IPR025405">
    <property type="entry name" value="DUF4131"/>
</dbReference>
<dbReference type="PANTHER" id="PTHR30619:SF1">
    <property type="entry name" value="RECOMBINATION PROTEIN 2"/>
    <property type="match status" value="1"/>
</dbReference>
<dbReference type="InterPro" id="IPR004477">
    <property type="entry name" value="ComEC_N"/>
</dbReference>
<keyword evidence="2" id="KW-1003">Cell membrane</keyword>
<gene>
    <name evidence="8" type="ORF">D0809_28205</name>
</gene>
<name>A0A4Y7U3S5_9FLAO</name>
<evidence type="ECO:0000256" key="1">
    <source>
        <dbReference type="ARBA" id="ARBA00004651"/>
    </source>
</evidence>
<evidence type="ECO:0000256" key="2">
    <source>
        <dbReference type="ARBA" id="ARBA00022475"/>
    </source>
</evidence>
<dbReference type="AlphaFoldDB" id="A0A4Y7U3S5"/>
<evidence type="ECO:0000313" key="8">
    <source>
        <dbReference type="EMBL" id="TEB40911.1"/>
    </source>
</evidence>
<feature type="domain" description="DUF4131" evidence="7">
    <location>
        <begin position="3"/>
        <end position="36"/>
    </location>
</feature>
<organism evidence="8 9">
    <name type="scientific">Flavobacterium circumlabens</name>
    <dbReference type="NCBI Taxonomy" id="2133765"/>
    <lineage>
        <taxon>Bacteria</taxon>
        <taxon>Pseudomonadati</taxon>
        <taxon>Bacteroidota</taxon>
        <taxon>Flavobacteriia</taxon>
        <taxon>Flavobacteriales</taxon>
        <taxon>Flavobacteriaceae</taxon>
        <taxon>Flavobacterium</taxon>
    </lineage>
</organism>
<sequence>AILQHTTGPKNPNQFDYAKYLSNKNIYAQLYVSRSEIKVSKKIRKDIWFYAARLNSRIVRNLEKAHFSKIEMNVALALILGQRQEISSDIIKDYQYSGATHILSVSGLHVGFIMLFV</sequence>
<keyword evidence="3" id="KW-0812">Transmembrane</keyword>
<evidence type="ECO:0000259" key="7">
    <source>
        <dbReference type="Pfam" id="PF13567"/>
    </source>
</evidence>
<feature type="non-terminal residue" evidence="8">
    <location>
        <position position="1"/>
    </location>
</feature>
<evidence type="ECO:0000256" key="5">
    <source>
        <dbReference type="ARBA" id="ARBA00023136"/>
    </source>
</evidence>
<dbReference type="Proteomes" id="UP000298340">
    <property type="component" value="Unassembled WGS sequence"/>
</dbReference>
<dbReference type="InterPro" id="IPR052159">
    <property type="entry name" value="Competence_DNA_uptake"/>
</dbReference>
<reference evidence="8 9" key="1">
    <citation type="journal article" date="2018" name="Syst. Appl. Microbiol.">
        <title>Flavobacterium circumlabens sp. nov. and Flavobacterium cupreum sp. nov., two psychrotrophic species isolated from Antarctic environmental samples.</title>
        <authorList>
            <person name="Kralova S."/>
            <person name="Busse H.J."/>
            <person name="Svec P."/>
            <person name="Maslanova I."/>
            <person name="Stankova E."/>
            <person name="Bartak M."/>
            <person name="Sedlacek I."/>
        </authorList>
    </citation>
    <scope>NUCLEOTIDE SEQUENCE [LARGE SCALE GENOMIC DNA]</scope>
    <source>
        <strain evidence="8 9">CCM 8828</strain>
    </source>
</reference>
<evidence type="ECO:0000256" key="4">
    <source>
        <dbReference type="ARBA" id="ARBA00022989"/>
    </source>
</evidence>
<dbReference type="GO" id="GO:0005886">
    <property type="term" value="C:plasma membrane"/>
    <property type="evidence" value="ECO:0007669"/>
    <property type="project" value="UniProtKB-SubCell"/>
</dbReference>
<dbReference type="EMBL" id="QWDN01000765">
    <property type="protein sequence ID" value="TEB40911.1"/>
    <property type="molecule type" value="Genomic_DNA"/>
</dbReference>
<dbReference type="RefSeq" id="WP_134092493.1">
    <property type="nucleotide sequence ID" value="NZ_QWDN01000765.1"/>
</dbReference>
<dbReference type="PANTHER" id="PTHR30619">
    <property type="entry name" value="DNA INTERNALIZATION/COMPETENCE PROTEIN COMEC/REC2"/>
    <property type="match status" value="1"/>
</dbReference>
<dbReference type="Pfam" id="PF03772">
    <property type="entry name" value="Competence"/>
    <property type="match status" value="1"/>
</dbReference>
<feature type="non-terminal residue" evidence="8">
    <location>
        <position position="117"/>
    </location>
</feature>
<evidence type="ECO:0000313" key="9">
    <source>
        <dbReference type="Proteomes" id="UP000298340"/>
    </source>
</evidence>
<feature type="domain" description="ComEC/Rec2-related protein" evidence="6">
    <location>
        <begin position="78"/>
        <end position="117"/>
    </location>
</feature>
<evidence type="ECO:0000259" key="6">
    <source>
        <dbReference type="Pfam" id="PF03772"/>
    </source>
</evidence>
<accession>A0A4Y7U3S5</accession>
<comment type="caution">
    <text evidence="8">The sequence shown here is derived from an EMBL/GenBank/DDBJ whole genome shotgun (WGS) entry which is preliminary data.</text>
</comment>
<protein>
    <submittedName>
        <fullName evidence="8">DUF4131 domain-containing protein</fullName>
    </submittedName>
</protein>
<keyword evidence="5" id="KW-0472">Membrane</keyword>
<comment type="subcellular location">
    <subcellularLocation>
        <location evidence="1">Cell membrane</location>
        <topology evidence="1">Multi-pass membrane protein</topology>
    </subcellularLocation>
</comment>
<evidence type="ECO:0000256" key="3">
    <source>
        <dbReference type="ARBA" id="ARBA00022692"/>
    </source>
</evidence>
<keyword evidence="4" id="KW-1133">Transmembrane helix</keyword>